<reference evidence="2" key="1">
    <citation type="submission" date="2023-03" db="EMBL/GenBank/DDBJ databases">
        <title>Massive genome expansion in bonnet fungi (Mycena s.s.) driven by repeated elements and novel gene families across ecological guilds.</title>
        <authorList>
            <consortium name="Lawrence Berkeley National Laboratory"/>
            <person name="Harder C.B."/>
            <person name="Miyauchi S."/>
            <person name="Viragh M."/>
            <person name="Kuo A."/>
            <person name="Thoen E."/>
            <person name="Andreopoulos B."/>
            <person name="Lu D."/>
            <person name="Skrede I."/>
            <person name="Drula E."/>
            <person name="Henrissat B."/>
            <person name="Morin E."/>
            <person name="Kohler A."/>
            <person name="Barry K."/>
            <person name="LaButti K."/>
            <person name="Morin E."/>
            <person name="Salamov A."/>
            <person name="Lipzen A."/>
            <person name="Mereny Z."/>
            <person name="Hegedus B."/>
            <person name="Baldrian P."/>
            <person name="Stursova M."/>
            <person name="Weitz H."/>
            <person name="Taylor A."/>
            <person name="Grigoriev I.V."/>
            <person name="Nagy L.G."/>
            <person name="Martin F."/>
            <person name="Kauserud H."/>
        </authorList>
    </citation>
    <scope>NUCLEOTIDE SEQUENCE</scope>
    <source>
        <strain evidence="2">CBHHK200</strain>
    </source>
</reference>
<evidence type="ECO:0000313" key="3">
    <source>
        <dbReference type="Proteomes" id="UP001218188"/>
    </source>
</evidence>
<dbReference type="AlphaFoldDB" id="A0AAD6S1X5"/>
<feature type="region of interest" description="Disordered" evidence="1">
    <location>
        <begin position="1"/>
        <end position="122"/>
    </location>
</feature>
<evidence type="ECO:0000256" key="1">
    <source>
        <dbReference type="SAM" id="MobiDB-lite"/>
    </source>
</evidence>
<name>A0AAD6S1X5_9AGAR</name>
<accession>A0AAD6S1X5</accession>
<protein>
    <submittedName>
        <fullName evidence="2">Uncharacterized protein</fullName>
    </submittedName>
</protein>
<sequence>MDQNPQAVQGEPENTIHQIPAYVPRRRRRRARPPPVARPVQYQLDHGFHPPIHPARPPPKNDEAALLRALQESRKRADEREKRRAEEREKLIGTRKKRSAETQLNSTTKKRKTASGNVIALK</sequence>
<dbReference type="EMBL" id="JARJCM010000290">
    <property type="protein sequence ID" value="KAJ7019528.1"/>
    <property type="molecule type" value="Genomic_DNA"/>
</dbReference>
<organism evidence="2 3">
    <name type="scientific">Mycena alexandri</name>
    <dbReference type="NCBI Taxonomy" id="1745969"/>
    <lineage>
        <taxon>Eukaryota</taxon>
        <taxon>Fungi</taxon>
        <taxon>Dikarya</taxon>
        <taxon>Basidiomycota</taxon>
        <taxon>Agaricomycotina</taxon>
        <taxon>Agaricomycetes</taxon>
        <taxon>Agaricomycetidae</taxon>
        <taxon>Agaricales</taxon>
        <taxon>Marasmiineae</taxon>
        <taxon>Mycenaceae</taxon>
        <taxon>Mycena</taxon>
    </lineage>
</organism>
<proteinExistence type="predicted"/>
<comment type="caution">
    <text evidence="2">The sequence shown here is derived from an EMBL/GenBank/DDBJ whole genome shotgun (WGS) entry which is preliminary data.</text>
</comment>
<evidence type="ECO:0000313" key="2">
    <source>
        <dbReference type="EMBL" id="KAJ7019528.1"/>
    </source>
</evidence>
<keyword evidence="3" id="KW-1185">Reference proteome</keyword>
<feature type="compositionally biased region" description="Basic and acidic residues" evidence="1">
    <location>
        <begin position="59"/>
        <end position="92"/>
    </location>
</feature>
<gene>
    <name evidence="2" type="ORF">C8F04DRAFT_1276127</name>
</gene>
<dbReference type="Proteomes" id="UP001218188">
    <property type="component" value="Unassembled WGS sequence"/>
</dbReference>